<comment type="similarity">
    <text evidence="1 2">Belongs to the GST superfamily.</text>
</comment>
<evidence type="ECO:0000313" key="6">
    <source>
        <dbReference type="Proteomes" id="UP000039046"/>
    </source>
</evidence>
<dbReference type="InterPro" id="IPR036249">
    <property type="entry name" value="Thioredoxin-like_sf"/>
</dbReference>
<dbReference type="GO" id="GO:0005634">
    <property type="term" value="C:nucleus"/>
    <property type="evidence" value="ECO:0007669"/>
    <property type="project" value="TreeGrafter"/>
</dbReference>
<dbReference type="OrthoDB" id="249703at2759"/>
<accession>A0A0A1SUY5</accession>
<evidence type="ECO:0000256" key="1">
    <source>
        <dbReference type="ARBA" id="ARBA00007409"/>
    </source>
</evidence>
<gene>
    <name evidence="5" type="ORF">VHEMI04317</name>
</gene>
<dbReference type="STRING" id="1531966.A0A0A1SUY5"/>
<dbReference type="PANTHER" id="PTHR43986:SF1">
    <property type="entry name" value="ELONGATION FACTOR 1-GAMMA"/>
    <property type="match status" value="1"/>
</dbReference>
<dbReference type="GO" id="GO:0005737">
    <property type="term" value="C:cytoplasm"/>
    <property type="evidence" value="ECO:0007669"/>
    <property type="project" value="TreeGrafter"/>
</dbReference>
<dbReference type="SFLD" id="SFLDS00019">
    <property type="entry name" value="Glutathione_Transferase_(cytos"/>
    <property type="match status" value="1"/>
</dbReference>
<organism evidence="5 6">
    <name type="scientific">[Torrubiella] hemipterigena</name>
    <dbReference type="NCBI Taxonomy" id="1531966"/>
    <lineage>
        <taxon>Eukaryota</taxon>
        <taxon>Fungi</taxon>
        <taxon>Dikarya</taxon>
        <taxon>Ascomycota</taxon>
        <taxon>Pezizomycotina</taxon>
        <taxon>Sordariomycetes</taxon>
        <taxon>Hypocreomycetidae</taxon>
        <taxon>Hypocreales</taxon>
        <taxon>Clavicipitaceae</taxon>
        <taxon>Clavicipitaceae incertae sedis</taxon>
        <taxon>'Torrubiella' clade</taxon>
    </lineage>
</organism>
<dbReference type="EMBL" id="CDHN01000002">
    <property type="protein sequence ID" value="CEJ87139.1"/>
    <property type="molecule type" value="Genomic_DNA"/>
</dbReference>
<protein>
    <recommendedName>
        <fullName evidence="7">Glutathione S-transferase</fullName>
    </recommendedName>
</protein>
<evidence type="ECO:0000259" key="3">
    <source>
        <dbReference type="PROSITE" id="PS50404"/>
    </source>
</evidence>
<dbReference type="PROSITE" id="PS50405">
    <property type="entry name" value="GST_CTER"/>
    <property type="match status" value="1"/>
</dbReference>
<evidence type="ECO:0000313" key="5">
    <source>
        <dbReference type="EMBL" id="CEJ87139.1"/>
    </source>
</evidence>
<dbReference type="Gene3D" id="3.40.30.10">
    <property type="entry name" value="Glutaredoxin"/>
    <property type="match status" value="1"/>
</dbReference>
<evidence type="ECO:0008006" key="7">
    <source>
        <dbReference type="Google" id="ProtNLM"/>
    </source>
</evidence>
<dbReference type="InterPro" id="IPR004046">
    <property type="entry name" value="GST_C"/>
</dbReference>
<dbReference type="InterPro" id="IPR004045">
    <property type="entry name" value="Glutathione_S-Trfase_N"/>
</dbReference>
<feature type="domain" description="GST N-terminal" evidence="3">
    <location>
        <begin position="1"/>
        <end position="83"/>
    </location>
</feature>
<dbReference type="HOGENOM" id="CLU_011226_3_2_1"/>
<dbReference type="SUPFAM" id="SSF52833">
    <property type="entry name" value="Thioredoxin-like"/>
    <property type="match status" value="1"/>
</dbReference>
<dbReference type="PROSITE" id="PS50404">
    <property type="entry name" value="GST_NTER"/>
    <property type="match status" value="1"/>
</dbReference>
<evidence type="ECO:0000256" key="2">
    <source>
        <dbReference type="RuleBase" id="RU003494"/>
    </source>
</evidence>
<dbReference type="Pfam" id="PF00043">
    <property type="entry name" value="GST_C"/>
    <property type="match status" value="1"/>
</dbReference>
<keyword evidence="6" id="KW-1185">Reference proteome</keyword>
<dbReference type="Pfam" id="PF02798">
    <property type="entry name" value="GST_N"/>
    <property type="match status" value="1"/>
</dbReference>
<evidence type="ECO:0000259" key="4">
    <source>
        <dbReference type="PROSITE" id="PS50405"/>
    </source>
</evidence>
<dbReference type="PANTHER" id="PTHR43986">
    <property type="entry name" value="ELONGATION FACTOR 1-GAMMA"/>
    <property type="match status" value="1"/>
</dbReference>
<sequence>MEYTIYGYEGNPRTRILRIIAAHQDIKINLETVVPRQYTNVDTLLEQFPRSYGKIPAFKGDNIKLTEVPAIAFYLAKLKPCTLLGDGSLEQEAEVTSWVTWANMELLIVMAKWFLPLCPGLKRPAPYNKEAVAAGKTAALAFLDKHEARMQGVEFLVGNSITIADIFVAVYISRGMQYILGKEWRDSHPNTMAHFERVAAWGPTKQIVPEFEKIDVELPNENPYA</sequence>
<dbReference type="InterPro" id="IPR010987">
    <property type="entry name" value="Glutathione-S-Trfase_C-like"/>
</dbReference>
<dbReference type="GO" id="GO:0006414">
    <property type="term" value="P:translational elongation"/>
    <property type="evidence" value="ECO:0007669"/>
    <property type="project" value="TreeGrafter"/>
</dbReference>
<dbReference type="Gene3D" id="1.20.1050.10">
    <property type="match status" value="1"/>
</dbReference>
<dbReference type="InterPro" id="IPR050802">
    <property type="entry name" value="EF-GSTs"/>
</dbReference>
<dbReference type="Proteomes" id="UP000039046">
    <property type="component" value="Unassembled WGS sequence"/>
</dbReference>
<dbReference type="InterPro" id="IPR040079">
    <property type="entry name" value="Glutathione_S-Trfase"/>
</dbReference>
<proteinExistence type="inferred from homology"/>
<dbReference type="AlphaFoldDB" id="A0A0A1SUY5"/>
<dbReference type="InterPro" id="IPR036282">
    <property type="entry name" value="Glutathione-S-Trfase_C_sf"/>
</dbReference>
<dbReference type="SUPFAM" id="SSF47616">
    <property type="entry name" value="GST C-terminal domain-like"/>
    <property type="match status" value="1"/>
</dbReference>
<feature type="domain" description="GST C-terminal" evidence="4">
    <location>
        <begin position="88"/>
        <end position="224"/>
    </location>
</feature>
<reference evidence="5 6" key="1">
    <citation type="journal article" date="2015" name="Genome Announc.">
        <title>Draft Genome Sequence and Gene Annotation of the Entomopathogenic Fungus Verticillium hemipterigenum.</title>
        <authorList>
            <person name="Horn F."/>
            <person name="Habel A."/>
            <person name="Scharf D.H."/>
            <person name="Dworschak J."/>
            <person name="Brakhage A.A."/>
            <person name="Guthke R."/>
            <person name="Hertweck C."/>
            <person name="Linde J."/>
        </authorList>
    </citation>
    <scope>NUCLEOTIDE SEQUENCE [LARGE SCALE GENOMIC DNA]</scope>
</reference>
<dbReference type="CDD" id="cd03181">
    <property type="entry name" value="GST_C_EF1Bgamma_like"/>
    <property type="match status" value="1"/>
</dbReference>
<name>A0A0A1SUY5_9HYPO</name>